<dbReference type="CDD" id="cd00110">
    <property type="entry name" value="LamG"/>
    <property type="match status" value="1"/>
</dbReference>
<name>A0A915PC44_9BILA</name>
<feature type="domain" description="Cadherin" evidence="20">
    <location>
        <begin position="2361"/>
        <end position="2461"/>
    </location>
</feature>
<feature type="region of interest" description="Disordered" evidence="15">
    <location>
        <begin position="4298"/>
        <end position="4425"/>
    </location>
</feature>
<dbReference type="FunFam" id="2.60.40.60:FF:000020">
    <property type="entry name" value="Dachsous cadherin-related 1b"/>
    <property type="match status" value="3"/>
</dbReference>
<evidence type="ECO:0000256" key="2">
    <source>
        <dbReference type="ARBA" id="ARBA00022536"/>
    </source>
</evidence>
<dbReference type="CDD" id="cd00054">
    <property type="entry name" value="EGF_CA"/>
    <property type="match status" value="4"/>
</dbReference>
<feature type="domain" description="Cadherin" evidence="20">
    <location>
        <begin position="1432"/>
        <end position="1536"/>
    </location>
</feature>
<dbReference type="SUPFAM" id="SSF49899">
    <property type="entry name" value="Concanavalin A-like lectins/glucanases"/>
    <property type="match status" value="1"/>
</dbReference>
<dbReference type="Gene3D" id="2.60.120.200">
    <property type="match status" value="1"/>
</dbReference>
<evidence type="ECO:0000256" key="5">
    <source>
        <dbReference type="ARBA" id="ARBA00022737"/>
    </source>
</evidence>
<feature type="compositionally biased region" description="Polar residues" evidence="15">
    <location>
        <begin position="4410"/>
        <end position="4425"/>
    </location>
</feature>
<comment type="caution">
    <text evidence="13">Lacks conserved residue(s) required for the propagation of feature annotation.</text>
</comment>
<dbReference type="PROSITE" id="PS50026">
    <property type="entry name" value="EGF_3"/>
    <property type="match status" value="4"/>
</dbReference>
<dbReference type="SMART" id="SM00179">
    <property type="entry name" value="EGF_CA"/>
    <property type="match status" value="4"/>
</dbReference>
<feature type="domain" description="Cadherin" evidence="20">
    <location>
        <begin position="1742"/>
        <end position="1844"/>
    </location>
</feature>
<feature type="domain" description="Cadherin" evidence="20">
    <location>
        <begin position="804"/>
        <end position="915"/>
    </location>
</feature>
<dbReference type="GO" id="GO:0005886">
    <property type="term" value="C:plasma membrane"/>
    <property type="evidence" value="ECO:0007669"/>
    <property type="project" value="InterPro"/>
</dbReference>
<dbReference type="InterPro" id="IPR000152">
    <property type="entry name" value="EGF-type_Asp/Asn_hydroxyl_site"/>
</dbReference>
<feature type="domain" description="Cadherin" evidence="20">
    <location>
        <begin position="2462"/>
        <end position="2565"/>
    </location>
</feature>
<evidence type="ECO:0000256" key="17">
    <source>
        <dbReference type="SAM" id="SignalP"/>
    </source>
</evidence>
<feature type="domain" description="Cadherin" evidence="20">
    <location>
        <begin position="1130"/>
        <end position="1241"/>
    </location>
</feature>
<feature type="domain" description="EGF-like" evidence="19">
    <location>
        <begin position="3937"/>
        <end position="3973"/>
    </location>
</feature>
<evidence type="ECO:0000256" key="13">
    <source>
        <dbReference type="PROSITE-ProRule" id="PRU00076"/>
    </source>
</evidence>
<feature type="domain" description="Cadherin" evidence="20">
    <location>
        <begin position="593"/>
        <end position="700"/>
    </location>
</feature>
<feature type="domain" description="Cadherin" evidence="20">
    <location>
        <begin position="3183"/>
        <end position="3284"/>
    </location>
</feature>
<feature type="domain" description="Laminin G" evidence="18">
    <location>
        <begin position="3711"/>
        <end position="3894"/>
    </location>
</feature>
<evidence type="ECO:0000259" key="19">
    <source>
        <dbReference type="PROSITE" id="PS50026"/>
    </source>
</evidence>
<dbReference type="PANTHER" id="PTHR24025:SF23">
    <property type="entry name" value="NEURAL-CADHERIN"/>
    <property type="match status" value="1"/>
</dbReference>
<keyword evidence="5" id="KW-0677">Repeat</keyword>
<dbReference type="InterPro" id="IPR000742">
    <property type="entry name" value="EGF"/>
</dbReference>
<dbReference type="FunFam" id="2.60.40.60:FF:000053">
    <property type="entry name" value="FAT atypical cadherin 3"/>
    <property type="match status" value="1"/>
</dbReference>
<dbReference type="SMART" id="SM00112">
    <property type="entry name" value="CA"/>
    <property type="match status" value="27"/>
</dbReference>
<dbReference type="FunFam" id="2.10.25.10:FF:000472">
    <property type="entry name" value="Uncharacterized protein, isoform A"/>
    <property type="match status" value="1"/>
</dbReference>
<dbReference type="Pfam" id="PF02210">
    <property type="entry name" value="Laminin_G_2"/>
    <property type="match status" value="1"/>
</dbReference>
<dbReference type="WBParaSite" id="sdigi.contig1.g51.t1">
    <property type="protein sequence ID" value="sdigi.contig1.g51.t1"/>
    <property type="gene ID" value="sdigi.contig1.g51"/>
</dbReference>
<feature type="disulfide bond" evidence="13">
    <location>
        <begin position="4005"/>
        <end position="4014"/>
    </location>
</feature>
<evidence type="ECO:0000313" key="22">
    <source>
        <dbReference type="WBParaSite" id="sdigi.contig1.g51.t1"/>
    </source>
</evidence>
<keyword evidence="21" id="KW-1185">Reference proteome</keyword>
<dbReference type="PROSITE" id="PS00022">
    <property type="entry name" value="EGF_1"/>
    <property type="match status" value="5"/>
</dbReference>
<feature type="domain" description="Cadherin" evidence="20">
    <location>
        <begin position="482"/>
        <end position="593"/>
    </location>
</feature>
<feature type="domain" description="EGF-like" evidence="19">
    <location>
        <begin position="3977"/>
        <end position="4015"/>
    </location>
</feature>
<feature type="domain" description="EGF-like" evidence="19">
    <location>
        <begin position="3898"/>
        <end position="3935"/>
    </location>
</feature>
<feature type="domain" description="Cadherin" evidence="20">
    <location>
        <begin position="2252"/>
        <end position="2360"/>
    </location>
</feature>
<dbReference type="PROSITE" id="PS50025">
    <property type="entry name" value="LAM_G_DOMAIN"/>
    <property type="match status" value="1"/>
</dbReference>
<proteinExistence type="predicted"/>
<feature type="domain" description="Cadherin" evidence="20">
    <location>
        <begin position="2566"/>
        <end position="2670"/>
    </location>
</feature>
<evidence type="ECO:0000259" key="18">
    <source>
        <dbReference type="PROSITE" id="PS50025"/>
    </source>
</evidence>
<evidence type="ECO:0000256" key="15">
    <source>
        <dbReference type="SAM" id="MobiDB-lite"/>
    </source>
</evidence>
<evidence type="ECO:0000256" key="16">
    <source>
        <dbReference type="SAM" id="Phobius"/>
    </source>
</evidence>
<keyword evidence="9 16" id="KW-0472">Membrane</keyword>
<feature type="domain" description="Cadherin" evidence="20">
    <location>
        <begin position="1948"/>
        <end position="2048"/>
    </location>
</feature>
<feature type="compositionally biased region" description="Polar residues" evidence="15">
    <location>
        <begin position="4381"/>
        <end position="4393"/>
    </location>
</feature>
<dbReference type="PRINTS" id="PR00205">
    <property type="entry name" value="CADHERIN"/>
</dbReference>
<dbReference type="Gene3D" id="2.10.25.10">
    <property type="entry name" value="Laminin"/>
    <property type="match status" value="4"/>
</dbReference>
<evidence type="ECO:0000256" key="10">
    <source>
        <dbReference type="ARBA" id="ARBA00023157"/>
    </source>
</evidence>
<feature type="domain" description="Cadherin" evidence="20">
    <location>
        <begin position="1019"/>
        <end position="1129"/>
    </location>
</feature>
<feature type="domain" description="Cadherin" evidence="20">
    <location>
        <begin position="2671"/>
        <end position="2774"/>
    </location>
</feature>
<dbReference type="GO" id="GO:0005911">
    <property type="term" value="C:cell-cell junction"/>
    <property type="evidence" value="ECO:0007669"/>
    <property type="project" value="TreeGrafter"/>
</dbReference>
<evidence type="ECO:0000256" key="14">
    <source>
        <dbReference type="PROSITE-ProRule" id="PRU00122"/>
    </source>
</evidence>
<evidence type="ECO:0000256" key="4">
    <source>
        <dbReference type="ARBA" id="ARBA00022729"/>
    </source>
</evidence>
<dbReference type="SMART" id="SM00282">
    <property type="entry name" value="LamG"/>
    <property type="match status" value="1"/>
</dbReference>
<feature type="domain" description="Cadherin" evidence="20">
    <location>
        <begin position="3384"/>
        <end position="3510"/>
    </location>
</feature>
<feature type="domain" description="Cadherin" evidence="20">
    <location>
        <begin position="1845"/>
        <end position="1947"/>
    </location>
</feature>
<dbReference type="SUPFAM" id="SSF57196">
    <property type="entry name" value="EGF/Laminin"/>
    <property type="match status" value="3"/>
</dbReference>
<evidence type="ECO:0000256" key="1">
    <source>
        <dbReference type="ARBA" id="ARBA00004167"/>
    </source>
</evidence>
<keyword evidence="3 16" id="KW-0812">Transmembrane</keyword>
<evidence type="ECO:0000259" key="20">
    <source>
        <dbReference type="PROSITE" id="PS50268"/>
    </source>
</evidence>
<dbReference type="PANTHER" id="PTHR24025">
    <property type="entry name" value="DESMOGLEIN FAMILY MEMBER"/>
    <property type="match status" value="1"/>
</dbReference>
<dbReference type="CDD" id="cd11304">
    <property type="entry name" value="Cadherin_repeat"/>
    <property type="match status" value="27"/>
</dbReference>
<feature type="domain" description="Cadherin" evidence="20">
    <location>
        <begin position="1629"/>
        <end position="1741"/>
    </location>
</feature>
<dbReference type="Proteomes" id="UP000887581">
    <property type="component" value="Unplaced"/>
</dbReference>
<feature type="domain" description="Cadherin" evidence="20">
    <location>
        <begin position="2049"/>
        <end position="2150"/>
    </location>
</feature>
<keyword evidence="6 12" id="KW-0106">Calcium</keyword>
<comment type="subcellular location">
    <subcellularLocation>
        <location evidence="1">Membrane</location>
        <topology evidence="1">Single-pass membrane protein</topology>
    </subcellularLocation>
</comment>
<feature type="domain" description="Cadherin" evidence="20">
    <location>
        <begin position="3285"/>
        <end position="3387"/>
    </location>
</feature>
<evidence type="ECO:0000256" key="9">
    <source>
        <dbReference type="ARBA" id="ARBA00023136"/>
    </source>
</evidence>
<dbReference type="SMART" id="SM00181">
    <property type="entry name" value="EGF"/>
    <property type="match status" value="5"/>
</dbReference>
<dbReference type="GO" id="GO:0007411">
    <property type="term" value="P:axon guidance"/>
    <property type="evidence" value="ECO:0007669"/>
    <property type="project" value="UniProtKB-ARBA"/>
</dbReference>
<protein>
    <submittedName>
        <fullName evidence="22">Uncharacterized protein</fullName>
    </submittedName>
</protein>
<dbReference type="FunFam" id="2.60.40.60:FF:000002">
    <property type="entry name" value="Protocadherin alpha 2"/>
    <property type="match status" value="1"/>
</dbReference>
<keyword evidence="4 17" id="KW-0732">Signal</keyword>
<feature type="disulfide bond" evidence="13">
    <location>
        <begin position="3986"/>
        <end position="4003"/>
    </location>
</feature>
<feature type="disulfide bond" evidence="13">
    <location>
        <begin position="3668"/>
        <end position="3685"/>
    </location>
</feature>
<feature type="transmembrane region" description="Helical" evidence="16">
    <location>
        <begin position="4032"/>
        <end position="4054"/>
    </location>
</feature>
<dbReference type="Pfam" id="PF00008">
    <property type="entry name" value="EGF"/>
    <property type="match status" value="1"/>
</dbReference>
<dbReference type="SUPFAM" id="SSF49313">
    <property type="entry name" value="Cadherin-like"/>
    <property type="match status" value="28"/>
</dbReference>
<dbReference type="PROSITE" id="PS00232">
    <property type="entry name" value="CADHERIN_1"/>
    <property type="match status" value="6"/>
</dbReference>
<feature type="domain" description="Cadherin" evidence="20">
    <location>
        <begin position="2151"/>
        <end position="2251"/>
    </location>
</feature>
<feature type="compositionally biased region" description="Basic residues" evidence="15">
    <location>
        <begin position="4216"/>
        <end position="4227"/>
    </location>
</feature>
<keyword evidence="7" id="KW-0130">Cell adhesion</keyword>
<feature type="signal peptide" evidence="17">
    <location>
        <begin position="1"/>
        <end position="21"/>
    </location>
</feature>
<dbReference type="InterPro" id="IPR015919">
    <property type="entry name" value="Cadherin-like_sf"/>
</dbReference>
<evidence type="ECO:0000256" key="8">
    <source>
        <dbReference type="ARBA" id="ARBA00022989"/>
    </source>
</evidence>
<dbReference type="InterPro" id="IPR050971">
    <property type="entry name" value="Cadherin-domain_protein"/>
</dbReference>
<dbReference type="PROSITE" id="PS00010">
    <property type="entry name" value="ASX_HYDROXYL"/>
    <property type="match status" value="1"/>
</dbReference>
<feature type="domain" description="Cadherin" evidence="20">
    <location>
        <begin position="916"/>
        <end position="1023"/>
    </location>
</feature>
<evidence type="ECO:0000256" key="7">
    <source>
        <dbReference type="ARBA" id="ARBA00022889"/>
    </source>
</evidence>
<feature type="domain" description="Cadherin" evidence="20">
    <location>
        <begin position="701"/>
        <end position="803"/>
    </location>
</feature>
<feature type="disulfide bond" evidence="14">
    <location>
        <begin position="3867"/>
        <end position="3894"/>
    </location>
</feature>
<feature type="domain" description="Cadherin" evidence="20">
    <location>
        <begin position="35"/>
        <end position="152"/>
    </location>
</feature>
<evidence type="ECO:0000256" key="11">
    <source>
        <dbReference type="ARBA" id="ARBA00023180"/>
    </source>
</evidence>
<dbReference type="InterPro" id="IPR013320">
    <property type="entry name" value="ConA-like_dom_sf"/>
</dbReference>
<dbReference type="InterPro" id="IPR002126">
    <property type="entry name" value="Cadherin-like_dom"/>
</dbReference>
<dbReference type="FunFam" id="2.60.40.60:FF:000021">
    <property type="entry name" value="FAT atypical cadherin 1"/>
    <property type="match status" value="1"/>
</dbReference>
<dbReference type="InterPro" id="IPR001791">
    <property type="entry name" value="Laminin_G"/>
</dbReference>
<evidence type="ECO:0000256" key="3">
    <source>
        <dbReference type="ARBA" id="ARBA00022692"/>
    </source>
</evidence>
<keyword evidence="8 16" id="KW-1133">Transmembrane helix</keyword>
<accession>A0A915PC44</accession>
<evidence type="ECO:0000313" key="21">
    <source>
        <dbReference type="Proteomes" id="UP000887581"/>
    </source>
</evidence>
<evidence type="ECO:0000256" key="6">
    <source>
        <dbReference type="ARBA" id="ARBA00022837"/>
    </source>
</evidence>
<dbReference type="Gene3D" id="2.60.40.60">
    <property type="entry name" value="Cadherins"/>
    <property type="match status" value="29"/>
</dbReference>
<feature type="domain" description="Cadherin" evidence="20">
    <location>
        <begin position="2970"/>
        <end position="3078"/>
    </location>
</feature>
<feature type="disulfide bond" evidence="13">
    <location>
        <begin position="3687"/>
        <end position="3696"/>
    </location>
</feature>
<dbReference type="GO" id="GO:0005509">
    <property type="term" value="F:calcium ion binding"/>
    <property type="evidence" value="ECO:0007669"/>
    <property type="project" value="UniProtKB-UniRule"/>
</dbReference>
<dbReference type="GO" id="GO:0007156">
    <property type="term" value="P:homophilic cell adhesion via plasma membrane adhesion molecules"/>
    <property type="evidence" value="ECO:0007669"/>
    <property type="project" value="InterPro"/>
</dbReference>
<feature type="disulfide bond" evidence="13">
    <location>
        <begin position="3963"/>
        <end position="3972"/>
    </location>
</feature>
<dbReference type="Pfam" id="PF00028">
    <property type="entry name" value="Cadherin"/>
    <property type="match status" value="17"/>
</dbReference>
<evidence type="ECO:0000256" key="12">
    <source>
        <dbReference type="PROSITE-ProRule" id="PRU00043"/>
    </source>
</evidence>
<sequence length="4425" mass="491573">MASCHLLLLVLLLFACDSSDSVQNRKGEVDTFQFTASSYNVSLEENARGKDIYAIANEPVRMGVPLPSDDAIVKFRIVEGDRQYFKAEAKIVGDFAFLRIRHLNDGILNRELKERYEFLIKASCRRKDATNLETTVIVNLFVTDQNDAKPIFEKEVYQAEVPPFTTILLVQASDADVALNSQIYYSLVEWSLDFTVDPISGAVQNLRPLETGTYELTLLAEDRASRLFRKKTQMDHENDLFNHNKAKAVITVRSVEKSDRKLKVDVKPISASLWNVTQTVALARIEGATTDAIVKFEVVGSEHASAFGLKRDPSSNNAWVIETIAGILPQADWFIQLKATVIDNFAEDLTENISIQVLGKRSVQFEDLLATQVVVNESVPLGYVVTQLKAHVVNGFDGDDEQIRYSISSGDKMLPFSIDENSGYLRVIRWLDYENTSLYHFEVSAKLWNNTLEANKEVNVIVADSNDHCPTFAVKWTRGDPVAFPRNYPLNKVLFKVEALDSDSGLNGRIRYELLTTTKIFKVDSDSGEITLRQKPPDSESHWKLKIRASDAGWPFPRSNEVLINTYINGTNPPSRMKSSVLREPQNEQPPAFTKQTVLVVAADTLPKQMLGQVEAYDSDVGYAGLIRFGTFDRFFALEPFTGEVTLLTPLTDLLRSKNETAQAEYIVQINACDWGQIVACANGTIKVLITDANVHRPHFQKPHYSVRIAENTEIGVEFLALLAHDNDHGDNGRVGYQIVGSSSHFQINEDTGILQVRNKLDREQIASFRLTVMAFDHGHPMKVGFVNVTIILTDVNDNAPLCAESVRKVIIPEDYPNNSLLTCIVAWDPDEGKNGEVAYAFDSNTATLVPLPFRIQEDTGCVFVSTDEPFDFETTKFYSLAIEAMDNGEPMLSSICTVLVEFSDVNENLFPPNFDDIAQETTVYENMPIWTEVLALNAVDPDKPEMPVKYSIIAGSGIGLFTIDSEGILRTSVVLDREASDSYWMTIEASDLDPVPLTSILHVFVRILDRNDHVPLPKHPIYFSSIPENSPENTVVVKIEASDKDDLPNHYHVTNTRFKIISGDPQSFFAIDSKTGYVVTHGKRRLDRETQKEHVIVVELCDQGDPKLCTTVSVVITITDLNDNAPFFKQATYSFDLPPDETDELCRISAIDADEGKNAQLYYNLTEADPRFSIDSDGRIITSKSLKENEVYRLVVKASDMGRPQQTSSPVLMNGKPKLLNENRWARLSISDADDIGETIGLIEAEDPDGDQLWWKITGGNLNNIFAIKCDTGELYLAKSHRFMTRNITELKLKFTVSDGVDAVEGTVTVEISRGYRSRPEFDIEHLQICVSKRVPVGTIVHTLKASVEQLNGSVTDRGIVFGIHVVEDIAVADKLRINPSSGEVVIAESLNSVITNLFTLIVYARFNQMISYALVDISLYDETKKPPKFVVSEYSTSISASSSVGMTVLTVHAFDLSHSDIEYSIIEGNENGYFVISEYSGTIKVASPLISYNGEEIVLIVQANIQQNDSLTDRCNVRINIITNDFGHVNFPLSSHSLTIHQSIPPNTLVYILNTHNLTNVRYGFRDSCPSLSVHPISGVISTKLLMGAASVSHTCMVIARNTLETKDFLELKINVISENQHVPYFNTTVYQGYIQENMPANSSVLLEDGCQLFVKAIDYDRGINGLINYRVVSPFEPYFTVDYTSGAVLTKVEMDFEKIKHWSFYIQASDSGSLMLTSTVPALVEITVLDMNDVPPSFTQKRYNATLLLPTLKGTTVCYVSAEDVDTVGLLRYAIAAADDNKLFGVEEFTGRVYTNANSSSDYEEDSYQVNLVVSDGLKSDFAFLFVRTENTSQTGNMIKFLENNYELVVTENVTSSVAVRLLSLNVTSKIKDSILYNILNPNEYFTIGATSGIISWTGAVIDREKTATIQFIVQARRLSANNDRAQTIVTVKVEDRNDCKPHFIGLPYELTVPLDARPGDKVISVKAVDEDEGFNGLVRYKLETSTKYFDINKYDGRIIVNHSLEDANLDNVSFRVIAEDQGEPSLSSSAHVVIHVVDRNIPVVSSRYQEAHILENAAPGSSVSNVHAVSAVGGRIGYVIKSGNENNHFKIDFDTGMITVHKALDREKIALYNLTVAVIDVTRLGVRAESYVVIKVDDVSDTAPRFTKLLYEISVSESTPVGTQLLKVEAIDPDINDSYISYGITGPDASVLSMDPRSGLLSLIKPLDFETKRLFKFKLSASDSMQLTSEADLLVHVTDANDVAPKFMSKTFHGTIESETPTNHFIAKLDASDEDNISNLEHGNRFLFSIIDGDETLVQVNRSTGVATLLRAVAEDDLKIGEKHFNVSVSDGIFTDFCLLIVKIIGSRSDQQLPHFERTHYSATMRENRPIGLTVINVRARNGIPPLRYSFSDCLENCSTGLNINEATGRIYTRISFDYEAQRVHQFLIMVTDAGDRRAFAILTLNIIDENDNVPKFISSNIETSVPVDSRPGEAVLMMFAFDCDVGDELEYSLISSDEPRSKYFTVHPKQGLISVQEPLNDIVGEQISLFVRVTDSASPPHQNETSVILNIIPIIHLPKFSTHHFLFSISEDAPIGAVVGRLQQDSQLELQNVLFSLVETDHLSDFPFSVKQQSGEIVVNSLLDYEEVQEVRFLVSMHSEKQFNAKALSLATVRIIDVNDNKPHFEKTYERLVVSENLPVGSSITVVQAMDKDTVGLNSKIHYMLEEGNDDGTFKLNQETGWLILTKKLDREETGEYVLVVSAQDGTKQKAEKKIAIVIKDVNDSPPQFTQQSYFVEHHLEHLKVGQKVLELQVHDPDLYPYNITKLHIVTGNEHGMFGLEANNLILHNLPKDSNSLESHLLILAHDGKYTAKAEVTVKLLSSSLELRCEREEIVKNITEDTAVGTVIKMGYEKVEKSSQFYLIGSKLDLFAVEKNGAVVVYKELSSHLSNQFELLLRAETPESLCIQRIIINIISADKNKLEFKQPVFYGTVRENSNATREKRLFATRVEAVVGDLDGIGLATFEFVNNNYQPADLFDIDHETGVITVTSPLDREVRDQYNFSVRAFINAGYSSEAKVIIDVADVNDNEPIFEQSTYHLRIAEDELVGRELLQLRAYDGDSNDVVLYQIQASDDVAKYLSIDADGGMLKLASALDFEKLEKFEVTVVATDSGTPPSSSTCTVEVEVLDVNDNPPSFVQSIYRAAVLENMQPGTKVVQVLANDPDSEHFGRVSYLITNDTIPFAIGEDGWIITTERLDREVKSVHRLIVKAVDGGTPPLSDSATVVIDVEDENDNPPVFKHCNMTAVVQEGVEPGHVILPISITDGDMEPNTGPYKLEIVGDGASLFAFDSSMNLITVKRLPPHSKKEVYHLSVKVSDKDDLSTECQMTLFVKEESRHAPQSSPLKITLNTLMGEFLGGIVGKVMATDEDSTDMLRYSLAGSALSASSIWSDHQRSKLPFSVDSETGDVIGEADLLAGTYRFNVSITDGKYITIVPVMVEVASIDQDAMDHSVSLRIHNLSGERFFSKHSKNFVYSISRCLKVKPQNVHILSVQTVPGKLLSNRTAPEQDLDILFIVSRTDSRGYHRPNFIRQRLEDSVAQLSDDIGAKIISVMTEVCRRDVCVNGECRDRLYLDDAHSVCYKTEYQSFSAPVHLRTYDCTCRTGYAGKRCDVPVDKCSRDQCTKEEICVPMSTDIGFECICPPGTTGERCATSICSKEKQECSQDAEISLRGDGFFHMAVANSVERRLELTINFRTTSVDAVIMHGAGSSDFHTIEIEGRHVQYRWNCGTGPGLVRVNQQIVSDGKWHTLKVSRRSRHVKVVLDGMYEKEGDSPPGSDVLNLHREAVRLTFGGMVAQSDGESIFTAGTDLKPAVTRGMVGCFGRIAVDGYEVPKTKQGLYLYNTRLGCSVVFNTPCATSPCENEGICIPSDDKSYSCACPPRYSGNNCEIDLTPCISRPCPRGVECINLHNDFYCNCPQGFTGKTCQLRGDWDPCLPDPCGRFGSCIRLPHSSGFICNCSHGYFGTACKDRSPDLITDRPLNTIKIIGMIIVILLLIIVAFLIICIYLRVKKGRKPSKTTEMEYETNNYNPRVSVSRDGVPHGATPAPPLFPRLHSSNYEKGLPTVQVRPLPIHERISSSSIGGGSRSPSLAGSSRCRIRWVAGPGSIKNCDSDRCIVGSCDETEPLAGNEALRRYGEMIIEDDDGVASCSSSQLQPAVAVDRYHQSSGSRRRTRVKKPRNTHTSTESPVRQDWRVECEQRINGACDAAAELRSERFKNNGIIGRNSTNDVSSNIQDDGDYMTMRPVHRRIIMNSGSQRRPLLETSDSDGIEGNNDFSYPDELKTSQRRKPPPPPAHNIKRKNRSIVGGDDSTSNRVYDEPAVDTGSIGKKSAKKTQLTSGLANSSAAFEDFGNIDDSDDDRMAQTSTSSNIHQTMAVL</sequence>
<feature type="disulfide bond" evidence="13">
    <location>
        <begin position="3925"/>
        <end position="3934"/>
    </location>
</feature>
<keyword evidence="11" id="KW-0325">Glycoprotein</keyword>
<dbReference type="FunFam" id="2.60.40.60:FF:000024">
    <property type="entry name" value="FAT atypical cadherin 3"/>
    <property type="match status" value="1"/>
</dbReference>
<dbReference type="PROSITE" id="PS01186">
    <property type="entry name" value="EGF_2"/>
    <property type="match status" value="3"/>
</dbReference>
<dbReference type="InterPro" id="IPR020894">
    <property type="entry name" value="Cadherin_CS"/>
</dbReference>
<feature type="chain" id="PRO_5038045855" evidence="17">
    <location>
        <begin position="22"/>
        <end position="4425"/>
    </location>
</feature>
<feature type="domain" description="Cadherin" evidence="20">
    <location>
        <begin position="3079"/>
        <end position="3182"/>
    </location>
</feature>
<feature type="region of interest" description="Disordered" evidence="15">
    <location>
        <begin position="4193"/>
        <end position="4237"/>
    </location>
</feature>
<feature type="domain" description="Cadherin" evidence="20">
    <location>
        <begin position="165"/>
        <end position="270"/>
    </location>
</feature>
<feature type="domain" description="Cadherin" evidence="20">
    <location>
        <begin position="367"/>
        <end position="472"/>
    </location>
</feature>
<organism evidence="21 22">
    <name type="scientific">Setaria digitata</name>
    <dbReference type="NCBI Taxonomy" id="48799"/>
    <lineage>
        <taxon>Eukaryota</taxon>
        <taxon>Metazoa</taxon>
        <taxon>Ecdysozoa</taxon>
        <taxon>Nematoda</taxon>
        <taxon>Chromadorea</taxon>
        <taxon>Rhabditida</taxon>
        <taxon>Spirurina</taxon>
        <taxon>Spiruromorpha</taxon>
        <taxon>Filarioidea</taxon>
        <taxon>Setariidae</taxon>
        <taxon>Setaria</taxon>
    </lineage>
</organism>
<dbReference type="InterPro" id="IPR001881">
    <property type="entry name" value="EGF-like_Ca-bd_dom"/>
</dbReference>
<dbReference type="PROSITE" id="PS50268">
    <property type="entry name" value="CADHERIN_2"/>
    <property type="match status" value="27"/>
</dbReference>
<keyword evidence="10 13" id="KW-1015">Disulfide bond</keyword>
<dbReference type="FunFam" id="2.60.40.60:FF:000037">
    <property type="entry name" value="FAT atypical cadherin 1"/>
    <property type="match status" value="1"/>
</dbReference>
<reference evidence="22" key="1">
    <citation type="submission" date="2022-11" db="UniProtKB">
        <authorList>
            <consortium name="WormBaseParasite"/>
        </authorList>
    </citation>
    <scope>IDENTIFICATION</scope>
</reference>
<feature type="domain" description="EGF-like" evidence="19">
    <location>
        <begin position="3659"/>
        <end position="3697"/>
    </location>
</feature>
<keyword evidence="2 13" id="KW-0245">EGF-like domain</keyword>